<comment type="caution">
    <text evidence="2">The sequence shown here is derived from an EMBL/GenBank/DDBJ whole genome shotgun (WGS) entry which is preliminary data.</text>
</comment>
<proteinExistence type="predicted"/>
<feature type="coiled-coil region" evidence="1">
    <location>
        <begin position="75"/>
        <end position="158"/>
    </location>
</feature>
<evidence type="ECO:0000313" key="3">
    <source>
        <dbReference type="Proteomes" id="UP000521943"/>
    </source>
</evidence>
<dbReference type="OrthoDB" id="10285322at2759"/>
<keyword evidence="1" id="KW-0175">Coiled coil</keyword>
<evidence type="ECO:0000313" key="2">
    <source>
        <dbReference type="EMBL" id="KAF6758822.1"/>
    </source>
</evidence>
<sequence length="206" mass="23213">MTFPEILSEIWHAVVEFSQQALPVVAIISCVFYVCVNAPKKRPRQYVALGDPEQQRELEICAGCLPVIVAKSTRIASLERLSEELSEKVDSLLEGNQELKKELEEQVNSNTLLAENFDKLEILKRQADQRLHYKDKLLAQHDITIRDLNHEVKELSDRFTACYSCLAAIDSTKAWKFNPEILTGGRFGDGSSGTRKKLGLAPQTEP</sequence>
<keyword evidence="3" id="KW-1185">Reference proteome</keyword>
<gene>
    <name evidence="2" type="ORF">DFP72DRAFT_886661</name>
</gene>
<dbReference type="EMBL" id="JACGCI010000017">
    <property type="protein sequence ID" value="KAF6758822.1"/>
    <property type="molecule type" value="Genomic_DNA"/>
</dbReference>
<name>A0A8H6MC92_9AGAR</name>
<dbReference type="AlphaFoldDB" id="A0A8H6MC92"/>
<protein>
    <submittedName>
        <fullName evidence="2">Uncharacterized protein</fullName>
    </submittedName>
</protein>
<accession>A0A8H6MC92</accession>
<dbReference type="Proteomes" id="UP000521943">
    <property type="component" value="Unassembled WGS sequence"/>
</dbReference>
<reference evidence="2 3" key="1">
    <citation type="submission" date="2020-07" db="EMBL/GenBank/DDBJ databases">
        <title>Comparative genomics of pyrophilous fungi reveals a link between fire events and developmental genes.</title>
        <authorList>
            <consortium name="DOE Joint Genome Institute"/>
            <person name="Steindorff A.S."/>
            <person name="Carver A."/>
            <person name="Calhoun S."/>
            <person name="Stillman K."/>
            <person name="Liu H."/>
            <person name="Lipzen A."/>
            <person name="Pangilinan J."/>
            <person name="Labutti K."/>
            <person name="Bruns T.D."/>
            <person name="Grigoriev I.V."/>
        </authorList>
    </citation>
    <scope>NUCLEOTIDE SEQUENCE [LARGE SCALE GENOMIC DNA]</scope>
    <source>
        <strain evidence="2 3">CBS 144469</strain>
    </source>
</reference>
<organism evidence="2 3">
    <name type="scientific">Ephemerocybe angulata</name>
    <dbReference type="NCBI Taxonomy" id="980116"/>
    <lineage>
        <taxon>Eukaryota</taxon>
        <taxon>Fungi</taxon>
        <taxon>Dikarya</taxon>
        <taxon>Basidiomycota</taxon>
        <taxon>Agaricomycotina</taxon>
        <taxon>Agaricomycetes</taxon>
        <taxon>Agaricomycetidae</taxon>
        <taxon>Agaricales</taxon>
        <taxon>Agaricineae</taxon>
        <taxon>Psathyrellaceae</taxon>
        <taxon>Ephemerocybe</taxon>
    </lineage>
</organism>
<evidence type="ECO:0000256" key="1">
    <source>
        <dbReference type="SAM" id="Coils"/>
    </source>
</evidence>